<comment type="caution">
    <text evidence="3">The sequence shown here is derived from an EMBL/GenBank/DDBJ whole genome shotgun (WGS) entry which is preliminary data.</text>
</comment>
<evidence type="ECO:0000313" key="4">
    <source>
        <dbReference type="Proteomes" id="UP000605618"/>
    </source>
</evidence>
<dbReference type="EMBL" id="WUYZ01000049">
    <property type="protein sequence ID" value="NKS29025.1"/>
    <property type="molecule type" value="Genomic_DNA"/>
</dbReference>
<dbReference type="AlphaFoldDB" id="A0AAE4ZLM1"/>
<keyword evidence="2" id="KW-1133">Transmembrane helix</keyword>
<dbReference type="Proteomes" id="UP000605618">
    <property type="component" value="Unassembled WGS sequence"/>
</dbReference>
<evidence type="ECO:0000313" key="3">
    <source>
        <dbReference type="EMBL" id="NKS29025.1"/>
    </source>
</evidence>
<feature type="transmembrane region" description="Helical" evidence="2">
    <location>
        <begin position="137"/>
        <end position="160"/>
    </location>
</feature>
<accession>A0AAE4ZLM1</accession>
<organism evidence="3 4">
    <name type="scientific">Rhodococcus hoagii</name>
    <name type="common">Corynebacterium equii</name>
    <dbReference type="NCBI Taxonomy" id="43767"/>
    <lineage>
        <taxon>Bacteria</taxon>
        <taxon>Bacillati</taxon>
        <taxon>Actinomycetota</taxon>
        <taxon>Actinomycetes</taxon>
        <taxon>Mycobacteriales</taxon>
        <taxon>Nocardiaceae</taxon>
        <taxon>Prescottella</taxon>
    </lineage>
</organism>
<protein>
    <submittedName>
        <fullName evidence="3">Uncharacterized protein</fullName>
    </submittedName>
</protein>
<proteinExistence type="predicted"/>
<feature type="transmembrane region" description="Helical" evidence="2">
    <location>
        <begin position="315"/>
        <end position="342"/>
    </location>
</feature>
<keyword evidence="2" id="KW-0472">Membrane</keyword>
<feature type="transmembrane region" description="Helical" evidence="2">
    <location>
        <begin position="38"/>
        <end position="60"/>
    </location>
</feature>
<feature type="transmembrane region" description="Helical" evidence="2">
    <location>
        <begin position="108"/>
        <end position="130"/>
    </location>
</feature>
<feature type="transmembrane region" description="Helical" evidence="2">
    <location>
        <begin position="375"/>
        <end position="397"/>
    </location>
</feature>
<keyword evidence="2" id="KW-0812">Transmembrane</keyword>
<evidence type="ECO:0000256" key="2">
    <source>
        <dbReference type="SAM" id="Phobius"/>
    </source>
</evidence>
<feature type="transmembrane region" description="Helical" evidence="2">
    <location>
        <begin position="166"/>
        <end position="187"/>
    </location>
</feature>
<sequence length="424" mass="43471">MKAVAKRLGGFTASVVVSGVVSLATVPFVVVYAGTDSWAAVAVGQSLGAIVGIFTLLGWVQNGPTEVARAAVTDRGSYFARSVYVRCLSLGVTVPAVAVASVLLGTAHVGLCVLSALTILVMNLGASWFFVGEGNPLGLFVFETLPKSVGIVAGTVALALGAAPVIYGWLGLAGAVCAVVVSWADVFRRNPRDGYVRPSIRDVGRIVIAQKHGIGTAVLSAVYLSAPLLIVQTMFAGATATFALADKIKQQAMTAYRPASQVAQGWTPKAGQAEMRRRVQAVAKWTLPLAFAAALSFSAFGPFASHLLSGGHIEIGWGMAVAFGIAFGMNIISLTVGVACLVPLGRESAITASATVGLVTFGVSAVPAGLLLGGVGIACAVAVGQSAVAAYQLTVFTTHMRRLGREKPDEPSFGERGVSVGHSD</sequence>
<reference evidence="3" key="1">
    <citation type="journal article" date="2020" name="Environ. Microbiol.">
        <title>The novel and transferable erm(51) gene confers Macrolides, Lincosamides, and Streptogramins B (MLSB) resistance to clonal Rhodococcus equi in the environment.</title>
        <authorList>
            <person name="Huber L."/>
            <person name="Giguere S."/>
            <person name="Slovis N.M."/>
            <person name="Alvarez-Narvaez S."/>
            <person name="Hart K.A."/>
            <person name="Greiter M."/>
            <person name="Morris E.R.A."/>
            <person name="Cohen N.D."/>
        </authorList>
    </citation>
    <scope>NUCLEOTIDE SEQUENCE</scope>
    <source>
        <strain evidence="3">Lh_141_1</strain>
    </source>
</reference>
<feature type="transmembrane region" description="Helical" evidence="2">
    <location>
        <begin position="83"/>
        <end position="102"/>
    </location>
</feature>
<evidence type="ECO:0000256" key="1">
    <source>
        <dbReference type="SAM" id="MobiDB-lite"/>
    </source>
</evidence>
<feature type="transmembrane region" description="Helical" evidence="2">
    <location>
        <begin position="349"/>
        <end position="369"/>
    </location>
</feature>
<feature type="region of interest" description="Disordered" evidence="1">
    <location>
        <begin position="405"/>
        <end position="424"/>
    </location>
</feature>
<feature type="transmembrane region" description="Helical" evidence="2">
    <location>
        <begin position="285"/>
        <end position="303"/>
    </location>
</feature>
<gene>
    <name evidence="3" type="ORF">GS505_25830</name>
</gene>
<feature type="transmembrane region" description="Helical" evidence="2">
    <location>
        <begin position="12"/>
        <end position="32"/>
    </location>
</feature>
<name>A0AAE4ZLM1_RHOHA</name>